<reference evidence="2" key="1">
    <citation type="submission" date="2021-01" db="EMBL/GenBank/DDBJ databases">
        <authorList>
            <person name="Lovell J.T."/>
            <person name="Bentley N."/>
            <person name="Bhattarai G."/>
            <person name="Jenkins J.W."/>
            <person name="Sreedasyam A."/>
            <person name="Alarcon Y."/>
            <person name="Bock C."/>
            <person name="Boston L."/>
            <person name="Carlson J."/>
            <person name="Cervantes K."/>
            <person name="Clermont K."/>
            <person name="Krom N."/>
            <person name="Kubenka K."/>
            <person name="Mamidi S."/>
            <person name="Mattison C."/>
            <person name="Monteros M."/>
            <person name="Pisani C."/>
            <person name="Plott C."/>
            <person name="Rajasekar S."/>
            <person name="Rhein H.S."/>
            <person name="Rohla C."/>
            <person name="Song M."/>
            <person name="Hilaire R.S."/>
            <person name="Shu S."/>
            <person name="Wells L."/>
            <person name="Wang X."/>
            <person name="Webber J."/>
            <person name="Heerema R.J."/>
            <person name="Klein P."/>
            <person name="Conner P."/>
            <person name="Grauke L."/>
            <person name="Grimwood J."/>
            <person name="Schmutz J."/>
            <person name="Randall J.J."/>
        </authorList>
    </citation>
    <scope>NUCLEOTIDE SEQUENCE</scope>
    <source>
        <tissue evidence="2">Leaf</tissue>
    </source>
</reference>
<sequence length="128" mass="14319">MNIEYDNYLPPEFLEYSRIMATKAIVFRLAMLSLVFAALFALHEATGNQTNDTQNNSAGKNDVADAVHARDHDAIKGSKLNIPICRRSECTDDKTCWCCMFEQSCWTDQPTCEKSCPKPVSTKGLPPL</sequence>
<keyword evidence="1" id="KW-0812">Transmembrane</keyword>
<name>A0A922FZ04_CARIL</name>
<feature type="transmembrane region" description="Helical" evidence="1">
    <location>
        <begin position="20"/>
        <end position="42"/>
    </location>
</feature>
<dbReference type="Proteomes" id="UP000811246">
    <property type="component" value="Chromosome 1"/>
</dbReference>
<dbReference type="AlphaFoldDB" id="A0A922FZ04"/>
<evidence type="ECO:0000313" key="2">
    <source>
        <dbReference type="EMBL" id="KAG6729430.1"/>
    </source>
</evidence>
<dbReference type="EMBL" id="CM031825">
    <property type="protein sequence ID" value="KAG6729430.1"/>
    <property type="molecule type" value="Genomic_DNA"/>
</dbReference>
<keyword evidence="1" id="KW-1133">Transmembrane helix</keyword>
<accession>A0A922FZ04</accession>
<comment type="caution">
    <text evidence="2">The sequence shown here is derived from an EMBL/GenBank/DDBJ whole genome shotgun (WGS) entry which is preliminary data.</text>
</comment>
<organism evidence="2 3">
    <name type="scientific">Carya illinoinensis</name>
    <name type="common">Pecan</name>
    <dbReference type="NCBI Taxonomy" id="32201"/>
    <lineage>
        <taxon>Eukaryota</taxon>
        <taxon>Viridiplantae</taxon>
        <taxon>Streptophyta</taxon>
        <taxon>Embryophyta</taxon>
        <taxon>Tracheophyta</taxon>
        <taxon>Spermatophyta</taxon>
        <taxon>Magnoliopsida</taxon>
        <taxon>eudicotyledons</taxon>
        <taxon>Gunneridae</taxon>
        <taxon>Pentapetalae</taxon>
        <taxon>rosids</taxon>
        <taxon>fabids</taxon>
        <taxon>Fagales</taxon>
        <taxon>Juglandaceae</taxon>
        <taxon>Carya</taxon>
    </lineage>
</organism>
<proteinExistence type="predicted"/>
<gene>
    <name evidence="2" type="ORF">I3842_01G029400</name>
</gene>
<protein>
    <submittedName>
        <fullName evidence="2">Uncharacterized protein</fullName>
    </submittedName>
</protein>
<evidence type="ECO:0000313" key="3">
    <source>
        <dbReference type="Proteomes" id="UP000811246"/>
    </source>
</evidence>
<evidence type="ECO:0000256" key="1">
    <source>
        <dbReference type="SAM" id="Phobius"/>
    </source>
</evidence>
<keyword evidence="1" id="KW-0472">Membrane</keyword>